<organism evidence="7 8">
    <name type="scientific">Coilia grayii</name>
    <name type="common">Gray's grenadier anchovy</name>
    <dbReference type="NCBI Taxonomy" id="363190"/>
    <lineage>
        <taxon>Eukaryota</taxon>
        <taxon>Metazoa</taxon>
        <taxon>Chordata</taxon>
        <taxon>Craniata</taxon>
        <taxon>Vertebrata</taxon>
        <taxon>Euteleostomi</taxon>
        <taxon>Actinopterygii</taxon>
        <taxon>Neopterygii</taxon>
        <taxon>Teleostei</taxon>
        <taxon>Clupei</taxon>
        <taxon>Clupeiformes</taxon>
        <taxon>Clupeoidei</taxon>
        <taxon>Engraulidae</taxon>
        <taxon>Coilinae</taxon>
        <taxon>Coilia</taxon>
    </lineage>
</organism>
<keyword evidence="1" id="KW-0677">Repeat</keyword>
<feature type="disulfide bond" evidence="3">
    <location>
        <begin position="28"/>
        <end position="55"/>
    </location>
</feature>
<dbReference type="PROSITE" id="PS01180">
    <property type="entry name" value="CUB"/>
    <property type="match status" value="1"/>
</dbReference>
<feature type="signal peptide" evidence="5">
    <location>
        <begin position="1"/>
        <end position="22"/>
    </location>
</feature>
<dbReference type="Proteomes" id="UP001591681">
    <property type="component" value="Unassembled WGS sequence"/>
</dbReference>
<feature type="region of interest" description="Disordered" evidence="4">
    <location>
        <begin position="213"/>
        <end position="244"/>
    </location>
</feature>
<evidence type="ECO:0000256" key="4">
    <source>
        <dbReference type="SAM" id="MobiDB-lite"/>
    </source>
</evidence>
<evidence type="ECO:0000313" key="7">
    <source>
        <dbReference type="EMBL" id="KAL2087661.1"/>
    </source>
</evidence>
<dbReference type="EMBL" id="JBHFQA010000014">
    <property type="protein sequence ID" value="KAL2087661.1"/>
    <property type="molecule type" value="Genomic_DNA"/>
</dbReference>
<sequence length="284" mass="31324">MDILPSLFGFVLALCVTLKVQGEEVVQCGGQVDATSAGYITSPGYPLEYPPYQSCQWVITAPEPSQRIALNFNPHFEMEKLDCRAARSRAAVSHAVCRTARHGVARNHIYIPPAPLPLPLLMPTPAKGLVGSFHLQRKIWEALALRAEYATRGKVFSWPSHFNSTFNESKSDLIHGPPSLTEEPVLLCCGGDQIFQMWELLPLPSVLSLLAASPGEEGGSKERKKKKKKKKKKKNVRRPPSSNAVSRPYLISISRVSWLLLLENLKAPLSSTQSQGAWGNSDED</sequence>
<evidence type="ECO:0000259" key="6">
    <source>
        <dbReference type="PROSITE" id="PS01180"/>
    </source>
</evidence>
<evidence type="ECO:0000256" key="5">
    <source>
        <dbReference type="SAM" id="SignalP"/>
    </source>
</evidence>
<dbReference type="SUPFAM" id="SSF49854">
    <property type="entry name" value="Spermadhesin, CUB domain"/>
    <property type="match status" value="1"/>
</dbReference>
<feature type="domain" description="CUB" evidence="6">
    <location>
        <begin position="28"/>
        <end position="83"/>
    </location>
</feature>
<evidence type="ECO:0000256" key="3">
    <source>
        <dbReference type="PROSITE-ProRule" id="PRU00059"/>
    </source>
</evidence>
<dbReference type="Pfam" id="PF00431">
    <property type="entry name" value="CUB"/>
    <property type="match status" value="1"/>
</dbReference>
<reference evidence="7 8" key="1">
    <citation type="submission" date="2024-09" db="EMBL/GenBank/DDBJ databases">
        <title>A chromosome-level genome assembly of Gray's grenadier anchovy, Coilia grayii.</title>
        <authorList>
            <person name="Fu Z."/>
        </authorList>
    </citation>
    <scope>NUCLEOTIDE SEQUENCE [LARGE SCALE GENOMIC DNA]</scope>
    <source>
        <strain evidence="7">G4</strain>
        <tissue evidence="7">Muscle</tissue>
    </source>
</reference>
<dbReference type="AlphaFoldDB" id="A0ABD1JLQ2"/>
<dbReference type="Gene3D" id="2.60.120.290">
    <property type="entry name" value="Spermadhesin, CUB domain"/>
    <property type="match status" value="1"/>
</dbReference>
<dbReference type="PANTHER" id="PTHR24251:SF46">
    <property type="entry name" value="METALLOENDOPEPTIDASE"/>
    <property type="match status" value="1"/>
</dbReference>
<dbReference type="InterPro" id="IPR035914">
    <property type="entry name" value="Sperma_CUB_dom_sf"/>
</dbReference>
<comment type="caution">
    <text evidence="3">Lacks conserved residue(s) required for the propagation of feature annotation.</text>
</comment>
<name>A0ABD1JLQ2_9TELE</name>
<keyword evidence="2 3" id="KW-1015">Disulfide bond</keyword>
<feature type="compositionally biased region" description="Basic residues" evidence="4">
    <location>
        <begin position="222"/>
        <end position="237"/>
    </location>
</feature>
<keyword evidence="5" id="KW-0732">Signal</keyword>
<dbReference type="PANTHER" id="PTHR24251">
    <property type="entry name" value="OVOCHYMASE-RELATED"/>
    <property type="match status" value="1"/>
</dbReference>
<protein>
    <recommendedName>
        <fullName evidence="6">CUB domain-containing protein</fullName>
    </recommendedName>
</protein>
<dbReference type="CDD" id="cd00041">
    <property type="entry name" value="CUB"/>
    <property type="match status" value="1"/>
</dbReference>
<accession>A0ABD1JLQ2</accession>
<gene>
    <name evidence="7" type="ORF">ACEWY4_016489</name>
</gene>
<comment type="caution">
    <text evidence="7">The sequence shown here is derived from an EMBL/GenBank/DDBJ whole genome shotgun (WGS) entry which is preliminary data.</text>
</comment>
<dbReference type="InterPro" id="IPR000859">
    <property type="entry name" value="CUB_dom"/>
</dbReference>
<evidence type="ECO:0000313" key="8">
    <source>
        <dbReference type="Proteomes" id="UP001591681"/>
    </source>
</evidence>
<evidence type="ECO:0000256" key="2">
    <source>
        <dbReference type="ARBA" id="ARBA00023157"/>
    </source>
</evidence>
<proteinExistence type="predicted"/>
<dbReference type="SMART" id="SM00042">
    <property type="entry name" value="CUB"/>
    <property type="match status" value="1"/>
</dbReference>
<evidence type="ECO:0000256" key="1">
    <source>
        <dbReference type="ARBA" id="ARBA00022737"/>
    </source>
</evidence>
<feature type="chain" id="PRO_5044846143" description="CUB domain-containing protein" evidence="5">
    <location>
        <begin position="23"/>
        <end position="284"/>
    </location>
</feature>
<keyword evidence="8" id="KW-1185">Reference proteome</keyword>